<proteinExistence type="predicted"/>
<evidence type="ECO:0000256" key="1">
    <source>
        <dbReference type="SAM" id="MobiDB-lite"/>
    </source>
</evidence>
<accession>A0A0F9T7G6</accession>
<evidence type="ECO:0000313" key="2">
    <source>
        <dbReference type="EMBL" id="KKN37438.1"/>
    </source>
</evidence>
<feature type="region of interest" description="Disordered" evidence="1">
    <location>
        <begin position="1"/>
        <end position="20"/>
    </location>
</feature>
<comment type="caution">
    <text evidence="2">The sequence shown here is derived from an EMBL/GenBank/DDBJ whole genome shotgun (WGS) entry which is preliminary data.</text>
</comment>
<name>A0A0F9T7G6_9ZZZZ</name>
<protein>
    <submittedName>
        <fullName evidence="2">Uncharacterized protein</fullName>
    </submittedName>
</protein>
<dbReference type="EMBL" id="LAZR01001894">
    <property type="protein sequence ID" value="KKN37438.1"/>
    <property type="molecule type" value="Genomic_DNA"/>
</dbReference>
<feature type="compositionally biased region" description="Acidic residues" evidence="1">
    <location>
        <begin position="7"/>
        <end position="19"/>
    </location>
</feature>
<dbReference type="AlphaFoldDB" id="A0A0F9T7G6"/>
<reference evidence="2" key="1">
    <citation type="journal article" date="2015" name="Nature">
        <title>Complex archaea that bridge the gap between prokaryotes and eukaryotes.</title>
        <authorList>
            <person name="Spang A."/>
            <person name="Saw J.H."/>
            <person name="Jorgensen S.L."/>
            <person name="Zaremba-Niedzwiedzka K."/>
            <person name="Martijn J."/>
            <person name="Lind A.E."/>
            <person name="van Eijk R."/>
            <person name="Schleper C."/>
            <person name="Guy L."/>
            <person name="Ettema T.J."/>
        </authorList>
    </citation>
    <scope>NUCLEOTIDE SEQUENCE</scope>
</reference>
<gene>
    <name evidence="2" type="ORF">LCGC14_0763410</name>
</gene>
<sequence>MKLNDLELNEEYEETDSTDLSDQQIAQIVHHMDELIVDQRADNPTEAAHEALDQIAGFEQGIVEPQVRTRLVAHLVDLYDRMYSSG</sequence>
<organism evidence="2">
    <name type="scientific">marine sediment metagenome</name>
    <dbReference type="NCBI Taxonomy" id="412755"/>
    <lineage>
        <taxon>unclassified sequences</taxon>
        <taxon>metagenomes</taxon>
        <taxon>ecological metagenomes</taxon>
    </lineage>
</organism>